<protein>
    <submittedName>
        <fullName evidence="2">Uncharacterized protein</fullName>
    </submittedName>
</protein>
<keyword evidence="3" id="KW-1185">Reference proteome</keyword>
<feature type="region of interest" description="Disordered" evidence="1">
    <location>
        <begin position="27"/>
        <end position="58"/>
    </location>
</feature>
<dbReference type="Proteomes" id="UP000823561">
    <property type="component" value="Chromosome 14"/>
</dbReference>
<evidence type="ECO:0000313" key="3">
    <source>
        <dbReference type="Proteomes" id="UP000823561"/>
    </source>
</evidence>
<name>A0AAV6G6H0_9TELE</name>
<reference evidence="2" key="1">
    <citation type="submission" date="2020-10" db="EMBL/GenBank/DDBJ databases">
        <title>Chromosome-scale genome assembly of the Allis shad, Alosa alosa.</title>
        <authorList>
            <person name="Margot Z."/>
            <person name="Christophe K."/>
            <person name="Cabau C."/>
            <person name="Louis A."/>
            <person name="Berthelot C."/>
            <person name="Parey E."/>
            <person name="Roest Crollius H."/>
            <person name="Montfort J."/>
            <person name="Robinson-Rechavi M."/>
            <person name="Bucao C."/>
            <person name="Bouchez O."/>
            <person name="Gislard M."/>
            <person name="Lluch J."/>
            <person name="Milhes M."/>
            <person name="Lampietro C."/>
            <person name="Lopez Roques C."/>
            <person name="Donnadieu C."/>
            <person name="Braasch I."/>
            <person name="Desvignes T."/>
            <person name="Postlethwait J."/>
            <person name="Bobe J."/>
            <person name="Guiguen Y."/>
        </authorList>
    </citation>
    <scope>NUCLEOTIDE SEQUENCE</scope>
    <source>
        <strain evidence="2">M-15738</strain>
        <tissue evidence="2">Blood</tissue>
    </source>
</reference>
<proteinExistence type="predicted"/>
<dbReference type="AlphaFoldDB" id="A0AAV6G6H0"/>
<accession>A0AAV6G6H0</accession>
<comment type="caution">
    <text evidence="2">The sequence shown here is derived from an EMBL/GenBank/DDBJ whole genome shotgun (WGS) entry which is preliminary data.</text>
</comment>
<feature type="compositionally biased region" description="Pro residues" evidence="1">
    <location>
        <begin position="39"/>
        <end position="55"/>
    </location>
</feature>
<evidence type="ECO:0000256" key="1">
    <source>
        <dbReference type="SAM" id="MobiDB-lite"/>
    </source>
</evidence>
<organism evidence="2 3">
    <name type="scientific">Alosa alosa</name>
    <name type="common">allis shad</name>
    <dbReference type="NCBI Taxonomy" id="278164"/>
    <lineage>
        <taxon>Eukaryota</taxon>
        <taxon>Metazoa</taxon>
        <taxon>Chordata</taxon>
        <taxon>Craniata</taxon>
        <taxon>Vertebrata</taxon>
        <taxon>Euteleostomi</taxon>
        <taxon>Actinopterygii</taxon>
        <taxon>Neopterygii</taxon>
        <taxon>Teleostei</taxon>
        <taxon>Clupei</taxon>
        <taxon>Clupeiformes</taxon>
        <taxon>Clupeoidei</taxon>
        <taxon>Clupeidae</taxon>
        <taxon>Alosa</taxon>
    </lineage>
</organism>
<evidence type="ECO:0000313" key="2">
    <source>
        <dbReference type="EMBL" id="KAG5270728.1"/>
    </source>
</evidence>
<dbReference type="EMBL" id="JADWDJ010000014">
    <property type="protein sequence ID" value="KAG5270728.1"/>
    <property type="molecule type" value="Genomic_DNA"/>
</dbReference>
<sequence>MAQRVVLIHMPPYLTWPHQVSSTYMKKSSKATVNTKPLPTIPPFKPAPTRPPTPVPAINSHCQQPELPFRSCSNSIITSQLKIFNAA</sequence>
<gene>
    <name evidence="2" type="ORF">AALO_G00195890</name>
</gene>